<evidence type="ECO:0000256" key="1">
    <source>
        <dbReference type="ARBA" id="ARBA00004141"/>
    </source>
</evidence>
<feature type="region of interest" description="Disordered" evidence="6">
    <location>
        <begin position="205"/>
        <end position="276"/>
    </location>
</feature>
<organism evidence="8 9">
    <name type="scientific">Littorina saxatilis</name>
    <dbReference type="NCBI Taxonomy" id="31220"/>
    <lineage>
        <taxon>Eukaryota</taxon>
        <taxon>Metazoa</taxon>
        <taxon>Spiralia</taxon>
        <taxon>Lophotrochozoa</taxon>
        <taxon>Mollusca</taxon>
        <taxon>Gastropoda</taxon>
        <taxon>Caenogastropoda</taxon>
        <taxon>Littorinimorpha</taxon>
        <taxon>Littorinoidea</taxon>
        <taxon>Littorinidae</taxon>
        <taxon>Littorina</taxon>
    </lineage>
</organism>
<dbReference type="InterPro" id="IPR059010">
    <property type="entry name" value="TMEM179-179B"/>
</dbReference>
<keyword evidence="9" id="KW-1185">Reference proteome</keyword>
<proteinExistence type="inferred from homology"/>
<protein>
    <submittedName>
        <fullName evidence="8">Uncharacterized protein</fullName>
    </submittedName>
</protein>
<dbReference type="PANTHER" id="PTHR31872:SF4">
    <property type="entry name" value="TRANSMEMBRANE PROTEIN 179"/>
    <property type="match status" value="1"/>
</dbReference>
<evidence type="ECO:0000256" key="5">
    <source>
        <dbReference type="ARBA" id="ARBA00093776"/>
    </source>
</evidence>
<evidence type="ECO:0000256" key="6">
    <source>
        <dbReference type="SAM" id="MobiDB-lite"/>
    </source>
</evidence>
<sequence>MEVLTEGNVRIVTVVICSVLSFCALLVIVSLSLILSTTGGNCILYAHSTSYGSDALCSFPIAIATIFLLLYCLARAVFIVVALRGIFGKEYIGHKVFLIVCTVVDVISCLLTLVSGGLISHGFNVMCSEVFKPHPDKCGSLDIYIPATNSFLKHYHLRLNIAEAGVWLGWVLWLLLILCDMFHVWKADLLSASSLPFSMPSWPIRGRQQTGSKATKGRNDSEASSERDIQQPQGSSKYFFRPRLAEGGSGSRTPPPSRPVPKRPEGPPKGVMMTKY</sequence>
<feature type="transmembrane region" description="Helical" evidence="7">
    <location>
        <begin position="164"/>
        <end position="185"/>
    </location>
</feature>
<keyword evidence="4 7" id="KW-0472">Membrane</keyword>
<comment type="caution">
    <text evidence="8">The sequence shown here is derived from an EMBL/GenBank/DDBJ whole genome shotgun (WGS) entry which is preliminary data.</text>
</comment>
<feature type="transmembrane region" description="Helical" evidence="7">
    <location>
        <begin position="96"/>
        <end position="119"/>
    </location>
</feature>
<accession>A0AAN9BDF1</accession>
<feature type="transmembrane region" description="Helical" evidence="7">
    <location>
        <begin position="61"/>
        <end position="84"/>
    </location>
</feature>
<gene>
    <name evidence="8" type="ORF">V1264_018114</name>
</gene>
<feature type="compositionally biased region" description="Basic and acidic residues" evidence="6">
    <location>
        <begin position="217"/>
        <end position="229"/>
    </location>
</feature>
<keyword evidence="3 7" id="KW-1133">Transmembrane helix</keyword>
<evidence type="ECO:0000256" key="2">
    <source>
        <dbReference type="ARBA" id="ARBA00022692"/>
    </source>
</evidence>
<keyword evidence="2 7" id="KW-0812">Transmembrane</keyword>
<evidence type="ECO:0000256" key="3">
    <source>
        <dbReference type="ARBA" id="ARBA00022989"/>
    </source>
</evidence>
<feature type="transmembrane region" description="Helical" evidence="7">
    <location>
        <begin position="12"/>
        <end position="35"/>
    </location>
</feature>
<evidence type="ECO:0000313" key="8">
    <source>
        <dbReference type="EMBL" id="KAK7103154.1"/>
    </source>
</evidence>
<evidence type="ECO:0000313" key="9">
    <source>
        <dbReference type="Proteomes" id="UP001374579"/>
    </source>
</evidence>
<evidence type="ECO:0000256" key="7">
    <source>
        <dbReference type="SAM" id="Phobius"/>
    </source>
</evidence>
<dbReference type="Proteomes" id="UP001374579">
    <property type="component" value="Unassembled WGS sequence"/>
</dbReference>
<comment type="subcellular location">
    <subcellularLocation>
        <location evidence="1">Membrane</location>
        <topology evidence="1">Multi-pass membrane protein</topology>
    </subcellularLocation>
</comment>
<dbReference type="PANTHER" id="PTHR31872">
    <property type="entry name" value="TRANSMEMBRANE PROTEIN 179"/>
    <property type="match status" value="1"/>
</dbReference>
<name>A0AAN9BDF1_9CAEN</name>
<dbReference type="Pfam" id="PF26158">
    <property type="entry name" value="Claudin_TMEM179-179B"/>
    <property type="match status" value="1"/>
</dbReference>
<comment type="similarity">
    <text evidence="5">Belongs to the TMEM179 family.</text>
</comment>
<reference evidence="8 9" key="1">
    <citation type="submission" date="2024-02" db="EMBL/GenBank/DDBJ databases">
        <title>Chromosome-scale genome assembly of the rough periwinkle Littorina saxatilis.</title>
        <authorList>
            <person name="De Jode A."/>
            <person name="Faria R."/>
            <person name="Formenti G."/>
            <person name="Sims Y."/>
            <person name="Smith T.P."/>
            <person name="Tracey A."/>
            <person name="Wood J.M.D."/>
            <person name="Zagrodzka Z.B."/>
            <person name="Johannesson K."/>
            <person name="Butlin R.K."/>
            <person name="Leder E.H."/>
        </authorList>
    </citation>
    <scope>NUCLEOTIDE SEQUENCE [LARGE SCALE GENOMIC DNA]</scope>
    <source>
        <strain evidence="8">Snail1</strain>
        <tissue evidence="8">Muscle</tissue>
    </source>
</reference>
<dbReference type="InterPro" id="IPR029673">
    <property type="entry name" value="TMEM179"/>
</dbReference>
<dbReference type="AlphaFoldDB" id="A0AAN9BDF1"/>
<evidence type="ECO:0000256" key="4">
    <source>
        <dbReference type="ARBA" id="ARBA00023136"/>
    </source>
</evidence>
<dbReference type="EMBL" id="JBAMIC010000008">
    <property type="protein sequence ID" value="KAK7103154.1"/>
    <property type="molecule type" value="Genomic_DNA"/>
</dbReference>